<keyword evidence="3" id="KW-1185">Reference proteome</keyword>
<evidence type="ECO:0000313" key="2">
    <source>
        <dbReference type="EMBL" id="MBU5668619.1"/>
    </source>
</evidence>
<sequence length="293" mass="33120">MNFKILSDSSCDLDNKTIEEIGIDIINLKNIDENNEELPDDFSNQDLYREMREGKFFKTSQVTAYDYQVKLEEMAKCGSNIIVLALSSGLSGTYQNAYMAARKVSEKYKDIKIEVIDSLAASVGFGLITYYTALAAKNGMDFEKTVEFAKYLVANTAHIFTVFDLKYLYQGGRVSKTKAKISSVLNIIPILEVDDDGKLYVSEVIRGKNKAFKKMIEIISEKSTASGVDFVFPVHGDDKKILDPFIERLEEKGFKNHKSFEIGRTIACHVGPDMCGMGYLKEDIKEEFRKYIV</sequence>
<gene>
    <name evidence="2" type="ORF">KQI68_02065</name>
</gene>
<dbReference type="PANTHER" id="PTHR33434:SF2">
    <property type="entry name" value="FATTY ACID-BINDING PROTEIN TM_1468"/>
    <property type="match status" value="1"/>
</dbReference>
<dbReference type="InterPro" id="IPR003797">
    <property type="entry name" value="DegV"/>
</dbReference>
<dbReference type="InterPro" id="IPR050270">
    <property type="entry name" value="DegV_domain_contain"/>
</dbReference>
<dbReference type="PANTHER" id="PTHR33434">
    <property type="entry name" value="DEGV DOMAIN-CONTAINING PROTEIN DR_1986-RELATED"/>
    <property type="match status" value="1"/>
</dbReference>
<dbReference type="NCBIfam" id="TIGR00762">
    <property type="entry name" value="DegV"/>
    <property type="match status" value="1"/>
</dbReference>
<keyword evidence="1" id="KW-0446">Lipid-binding</keyword>
<dbReference type="Pfam" id="PF02645">
    <property type="entry name" value="DegV"/>
    <property type="match status" value="1"/>
</dbReference>
<evidence type="ECO:0000313" key="3">
    <source>
        <dbReference type="Proteomes" id="UP000783742"/>
    </source>
</evidence>
<comment type="caution">
    <text evidence="2">The sequence shown here is derived from an EMBL/GenBank/DDBJ whole genome shotgun (WGS) entry which is preliminary data.</text>
</comment>
<dbReference type="Proteomes" id="UP000783742">
    <property type="component" value="Unassembled WGS sequence"/>
</dbReference>
<protein>
    <submittedName>
        <fullName evidence="2">DegV family protein</fullName>
    </submittedName>
</protein>
<name>A0ABS6FEK8_9FIRM</name>
<dbReference type="EMBL" id="JAHLQO010000001">
    <property type="protein sequence ID" value="MBU5668619.1"/>
    <property type="molecule type" value="Genomic_DNA"/>
</dbReference>
<dbReference type="RefSeq" id="WP_216548446.1">
    <property type="nucleotide sequence ID" value="NZ_JAHLQO010000001.1"/>
</dbReference>
<organism evidence="2 3">
    <name type="scientific">Peptoniphilus ovalis</name>
    <dbReference type="NCBI Taxonomy" id="2841503"/>
    <lineage>
        <taxon>Bacteria</taxon>
        <taxon>Bacillati</taxon>
        <taxon>Bacillota</taxon>
        <taxon>Tissierellia</taxon>
        <taxon>Tissierellales</taxon>
        <taxon>Peptoniphilaceae</taxon>
        <taxon>Peptoniphilus</taxon>
    </lineage>
</organism>
<evidence type="ECO:0000256" key="1">
    <source>
        <dbReference type="ARBA" id="ARBA00023121"/>
    </source>
</evidence>
<dbReference type="PROSITE" id="PS51482">
    <property type="entry name" value="DEGV"/>
    <property type="match status" value="1"/>
</dbReference>
<accession>A0ABS6FEK8</accession>
<proteinExistence type="predicted"/>
<reference evidence="2 3" key="1">
    <citation type="submission" date="2021-06" db="EMBL/GenBank/DDBJ databases">
        <authorList>
            <person name="Sun Q."/>
            <person name="Li D."/>
        </authorList>
    </citation>
    <scope>NUCLEOTIDE SEQUENCE [LARGE SCALE GENOMIC DNA]</scope>
    <source>
        <strain evidence="2 3">MSJ-1</strain>
    </source>
</reference>